<organism evidence="2 3">
    <name type="scientific">Vibrio rotiferianus</name>
    <dbReference type="NCBI Taxonomy" id="190895"/>
    <lineage>
        <taxon>Bacteria</taxon>
        <taxon>Pseudomonadati</taxon>
        <taxon>Pseudomonadota</taxon>
        <taxon>Gammaproteobacteria</taxon>
        <taxon>Vibrionales</taxon>
        <taxon>Vibrionaceae</taxon>
        <taxon>Vibrio</taxon>
    </lineage>
</organism>
<feature type="domain" description="GAPS4 PD-(D/E)XK nuclease" evidence="1">
    <location>
        <begin position="1"/>
        <end position="154"/>
    </location>
</feature>
<dbReference type="RefSeq" id="WP_071234550.1">
    <property type="nucleotide sequence ID" value="NZ_KV861316.1"/>
</dbReference>
<evidence type="ECO:0000313" key="2">
    <source>
        <dbReference type="EMBL" id="OHY92617.1"/>
    </source>
</evidence>
<protein>
    <recommendedName>
        <fullName evidence="1">GAPS4 PD-(D/E)XK nuclease domain-containing protein</fullName>
    </recommendedName>
</protein>
<dbReference type="Proteomes" id="UP000180133">
    <property type="component" value="Unassembled WGS sequence"/>
</dbReference>
<evidence type="ECO:0000259" key="1">
    <source>
        <dbReference type="Pfam" id="PF26115"/>
    </source>
</evidence>
<comment type="caution">
    <text evidence="2">The sequence shown here is derived from an EMBL/GenBank/DDBJ whole genome shotgun (WGS) entry which is preliminary data.</text>
</comment>
<dbReference type="Pfam" id="PF26115">
    <property type="entry name" value="PDDEXK_GAPS4"/>
    <property type="match status" value="1"/>
</dbReference>
<name>A0ABX3D8L9_9VIBR</name>
<reference evidence="2 3" key="1">
    <citation type="submission" date="2016-09" db="EMBL/GenBank/DDBJ databases">
        <title>Isolation, identification and antibiotic sensitivity analysis of bacterial pathogen from juvenile Hippocampus erectus with tail-rotted disease.</title>
        <authorList>
            <person name="Yang Q."/>
        </authorList>
    </citation>
    <scope>NUCLEOTIDE SEQUENCE [LARGE SCALE GENOMIC DNA]</scope>
    <source>
        <strain evidence="2 3">HM-10</strain>
    </source>
</reference>
<dbReference type="InterPro" id="IPR058873">
    <property type="entry name" value="PDDEXK_GAPS4"/>
</dbReference>
<keyword evidence="3" id="KW-1185">Reference proteome</keyword>
<evidence type="ECO:0000313" key="3">
    <source>
        <dbReference type="Proteomes" id="UP000180133"/>
    </source>
</evidence>
<accession>A0ABX3D8L9</accession>
<sequence length="365" mass="42571">MGGETKNIDEIAGIISSRIFDELRWTIGNTNDISWNCCMRSHLTEAQLSAKKPTQKKHPTDVVFSYQDPYTDVVQYVQTDLKSYSKTTLEKYGAILKTIRSLSQQVECASRSSKWKEMFLIDKKRPFVVHGMLFIYNHDNEYDKDLYQKIAGAATSEYSLPEDSMMAIFDPKLIRFLLDVTENIEKRRAYTDKANQQENVLWQKIPDYDECSFFYPDKHNKIATKGKSLPATIEMITSGLLFYSYVHDFIRDDDGQRLQNRVLNIFWQEEVDSESHFIFILEYIFNYQLLNQFDRIFIITPFSSTSGNYLDEAIKTYAAMYSFTVSQLDTLKDKVKSIPFVNQKLSIFEYQVASKQVDRGLCHFS</sequence>
<proteinExistence type="predicted"/>
<gene>
    <name evidence="2" type="ORF">BI375_03945</name>
</gene>
<dbReference type="EMBL" id="MKFT01000012">
    <property type="protein sequence ID" value="OHY92617.1"/>
    <property type="molecule type" value="Genomic_DNA"/>
</dbReference>